<evidence type="ECO:0000313" key="2">
    <source>
        <dbReference type="EMBL" id="MBP0447544.1"/>
    </source>
</evidence>
<name>A0ABS4AKZ4_9PROT</name>
<organism evidence="2 3">
    <name type="scientific">Pararoseomonas baculiformis</name>
    <dbReference type="NCBI Taxonomy" id="2820812"/>
    <lineage>
        <taxon>Bacteria</taxon>
        <taxon>Pseudomonadati</taxon>
        <taxon>Pseudomonadota</taxon>
        <taxon>Alphaproteobacteria</taxon>
        <taxon>Acetobacterales</taxon>
        <taxon>Acetobacteraceae</taxon>
        <taxon>Pararoseomonas</taxon>
    </lineage>
</organism>
<dbReference type="Pfam" id="PF13592">
    <property type="entry name" value="HTH_33"/>
    <property type="match status" value="1"/>
</dbReference>
<dbReference type="InterPro" id="IPR009057">
    <property type="entry name" value="Homeodomain-like_sf"/>
</dbReference>
<dbReference type="EMBL" id="JAGIZB010000041">
    <property type="protein sequence ID" value="MBP0447544.1"/>
    <property type="molecule type" value="Genomic_DNA"/>
</dbReference>
<dbReference type="Pfam" id="PF13551">
    <property type="entry name" value="HTH_29"/>
    <property type="match status" value="1"/>
</dbReference>
<reference evidence="2 3" key="1">
    <citation type="submission" date="2021-03" db="EMBL/GenBank/DDBJ databases">
        <authorList>
            <person name="So Y."/>
        </authorList>
    </citation>
    <scope>NUCLEOTIDE SEQUENCE [LARGE SCALE GENOMIC DNA]</scope>
    <source>
        <strain evidence="2 3">SSH11</strain>
    </source>
</reference>
<dbReference type="SUPFAM" id="SSF46689">
    <property type="entry name" value="Homeodomain-like"/>
    <property type="match status" value="1"/>
</dbReference>
<accession>A0ABS4AKZ4</accession>
<proteinExistence type="predicted"/>
<comment type="caution">
    <text evidence="2">The sequence shown here is derived from an EMBL/GenBank/DDBJ whole genome shotgun (WGS) entry which is preliminary data.</text>
</comment>
<protein>
    <submittedName>
        <fullName evidence="2">Helix-turn-helix domain containing protein</fullName>
    </submittedName>
</protein>
<evidence type="ECO:0000259" key="1">
    <source>
        <dbReference type="Pfam" id="PF13592"/>
    </source>
</evidence>
<keyword evidence="3" id="KW-1185">Reference proteome</keyword>
<evidence type="ECO:0000313" key="3">
    <source>
        <dbReference type="Proteomes" id="UP000681594"/>
    </source>
</evidence>
<feature type="domain" description="Winged helix-turn helix" evidence="1">
    <location>
        <begin position="77"/>
        <end position="112"/>
    </location>
</feature>
<dbReference type="InterPro" id="IPR025959">
    <property type="entry name" value="Winged_HTH_dom"/>
</dbReference>
<dbReference type="Proteomes" id="UP000681594">
    <property type="component" value="Unassembled WGS sequence"/>
</dbReference>
<sequence>MLAIALALKGCSREEAAASCGMDRQTLRDWVHRYNAVGIGSLANSRAPGPAPRLSAEQEAQVACWVEEGSDLERDGVVRWRCRDLQERIRREFRVTLHERTGGKLLARLRFRRLSVRS</sequence>
<gene>
    <name evidence="2" type="ORF">J8J14_22555</name>
</gene>